<dbReference type="Proteomes" id="UP000000763">
    <property type="component" value="Chromosome 2"/>
</dbReference>
<reference evidence="3" key="3">
    <citation type="journal article" date="2005" name="Nature">
        <title>The map-based sequence of the rice genome.</title>
        <authorList>
            <consortium name="International rice genome sequencing project (IRGSP)"/>
            <person name="Matsumoto T."/>
            <person name="Wu J."/>
            <person name="Kanamori H."/>
            <person name="Katayose Y."/>
            <person name="Fujisawa M."/>
            <person name="Namiki N."/>
            <person name="Mizuno H."/>
            <person name="Yamamoto K."/>
            <person name="Antonio B.A."/>
            <person name="Baba T."/>
            <person name="Sakata K."/>
            <person name="Nagamura Y."/>
            <person name="Aoki H."/>
            <person name="Arikawa K."/>
            <person name="Arita K."/>
            <person name="Bito T."/>
            <person name="Chiden Y."/>
            <person name="Fujitsuka N."/>
            <person name="Fukunaka R."/>
            <person name="Hamada M."/>
            <person name="Harada C."/>
            <person name="Hayashi A."/>
            <person name="Hijishita S."/>
            <person name="Honda M."/>
            <person name="Hosokawa S."/>
            <person name="Ichikawa Y."/>
            <person name="Idonuma A."/>
            <person name="Iijima M."/>
            <person name="Ikeda M."/>
            <person name="Ikeno M."/>
            <person name="Ito K."/>
            <person name="Ito S."/>
            <person name="Ito T."/>
            <person name="Ito Y."/>
            <person name="Ito Y."/>
            <person name="Iwabuchi A."/>
            <person name="Kamiya K."/>
            <person name="Karasawa W."/>
            <person name="Kurita K."/>
            <person name="Katagiri S."/>
            <person name="Kikuta A."/>
            <person name="Kobayashi H."/>
            <person name="Kobayashi N."/>
            <person name="Machita K."/>
            <person name="Maehara T."/>
            <person name="Masukawa M."/>
            <person name="Mizubayashi T."/>
            <person name="Mukai Y."/>
            <person name="Nagasaki H."/>
            <person name="Nagata Y."/>
            <person name="Naito S."/>
            <person name="Nakashima M."/>
            <person name="Nakama Y."/>
            <person name="Nakamichi Y."/>
            <person name="Nakamura M."/>
            <person name="Meguro A."/>
            <person name="Negishi M."/>
            <person name="Ohta I."/>
            <person name="Ohta T."/>
            <person name="Okamoto M."/>
            <person name="Ono N."/>
            <person name="Saji S."/>
            <person name="Sakaguchi M."/>
            <person name="Sakai K."/>
            <person name="Shibata M."/>
            <person name="Shimokawa T."/>
            <person name="Song J."/>
            <person name="Takazaki Y."/>
            <person name="Terasawa K."/>
            <person name="Tsugane M."/>
            <person name="Tsuji K."/>
            <person name="Ueda S."/>
            <person name="Waki K."/>
            <person name="Yamagata H."/>
            <person name="Yamamoto M."/>
            <person name="Yamamoto S."/>
            <person name="Yamane H."/>
            <person name="Yoshiki S."/>
            <person name="Yoshihara R."/>
            <person name="Yukawa K."/>
            <person name="Zhong H."/>
            <person name="Yano M."/>
            <person name="Yuan Q."/>
            <person name="Ouyang S."/>
            <person name="Liu J."/>
            <person name="Jones K.M."/>
            <person name="Gansberger K."/>
            <person name="Moffat K."/>
            <person name="Hill J."/>
            <person name="Bera J."/>
            <person name="Fadrosh D."/>
            <person name="Jin S."/>
            <person name="Johri S."/>
            <person name="Kim M."/>
            <person name="Overton L."/>
            <person name="Reardon M."/>
            <person name="Tsitrin T."/>
            <person name="Vuong H."/>
            <person name="Weaver B."/>
            <person name="Ciecko A."/>
            <person name="Tallon L."/>
            <person name="Jackson J."/>
            <person name="Pai G."/>
            <person name="Aken S.V."/>
            <person name="Utterback T."/>
            <person name="Reidmuller S."/>
            <person name="Feldblyum T."/>
            <person name="Hsiao J."/>
            <person name="Zismann V."/>
            <person name="Iobst S."/>
            <person name="de Vazeille A.R."/>
            <person name="Buell C.R."/>
            <person name="Ying K."/>
            <person name="Li Y."/>
            <person name="Lu T."/>
            <person name="Huang Y."/>
            <person name="Zhao Q."/>
            <person name="Feng Q."/>
            <person name="Zhang L."/>
            <person name="Zhu J."/>
            <person name="Weng Q."/>
            <person name="Mu J."/>
            <person name="Lu Y."/>
            <person name="Fan D."/>
            <person name="Liu Y."/>
            <person name="Guan J."/>
            <person name="Zhang Y."/>
            <person name="Yu S."/>
            <person name="Liu X."/>
            <person name="Zhang Y."/>
            <person name="Hong G."/>
            <person name="Han B."/>
            <person name="Choisne N."/>
            <person name="Demange N."/>
            <person name="Orjeda G."/>
            <person name="Samain S."/>
            <person name="Cattolico L."/>
            <person name="Pelletier E."/>
            <person name="Couloux A."/>
            <person name="Segurens B."/>
            <person name="Wincker P."/>
            <person name="D'Hont A."/>
            <person name="Scarpelli C."/>
            <person name="Weissenbach J."/>
            <person name="Salanoubat M."/>
            <person name="Quetier F."/>
            <person name="Yu Y."/>
            <person name="Kim H.R."/>
            <person name="Rambo T."/>
            <person name="Currie J."/>
            <person name="Collura K."/>
            <person name="Luo M."/>
            <person name="Yang T."/>
            <person name="Ammiraju J.S.S."/>
            <person name="Engler F."/>
            <person name="Soderlund C."/>
            <person name="Wing R.A."/>
            <person name="Palmer L.E."/>
            <person name="de la Bastide M."/>
            <person name="Spiegel L."/>
            <person name="Nascimento L."/>
            <person name="Zutavern T."/>
            <person name="O'Shaughnessy A."/>
            <person name="Dike S."/>
            <person name="Dedhia N."/>
            <person name="Preston R."/>
            <person name="Balija V."/>
            <person name="McCombie W.R."/>
            <person name="Chow T."/>
            <person name="Chen H."/>
            <person name="Chung M."/>
            <person name="Chen C."/>
            <person name="Shaw J."/>
            <person name="Wu H."/>
            <person name="Hsiao K."/>
            <person name="Chao Y."/>
            <person name="Chu M."/>
            <person name="Cheng C."/>
            <person name="Hour A."/>
            <person name="Lee P."/>
            <person name="Lin S."/>
            <person name="Lin Y."/>
            <person name="Liou J."/>
            <person name="Liu S."/>
            <person name="Hsing Y."/>
            <person name="Raghuvanshi S."/>
            <person name="Mohanty A."/>
            <person name="Bharti A.K."/>
            <person name="Gaur A."/>
            <person name="Gupta V."/>
            <person name="Kumar D."/>
            <person name="Ravi V."/>
            <person name="Vij S."/>
            <person name="Kapur A."/>
            <person name="Khurana P."/>
            <person name="Khurana P."/>
            <person name="Khurana J.P."/>
            <person name="Tyagi A.K."/>
            <person name="Gaikwad K."/>
            <person name="Singh A."/>
            <person name="Dalal V."/>
            <person name="Srivastava S."/>
            <person name="Dixit A."/>
            <person name="Pal A.K."/>
            <person name="Ghazi I.A."/>
            <person name="Yadav M."/>
            <person name="Pandit A."/>
            <person name="Bhargava A."/>
            <person name="Sureshbabu K."/>
            <person name="Batra K."/>
            <person name="Sharma T.R."/>
            <person name="Mohapatra T."/>
            <person name="Singh N.K."/>
            <person name="Messing J."/>
            <person name="Nelson A.B."/>
            <person name="Fuks G."/>
            <person name="Kavchok S."/>
            <person name="Keizer G."/>
            <person name="Linton E."/>
            <person name="Llaca V."/>
            <person name="Song R."/>
            <person name="Tanyolac B."/>
            <person name="Young S."/>
            <person name="Ho-Il K."/>
            <person name="Hahn J.H."/>
            <person name="Sangsakoo G."/>
            <person name="Vanavichit A."/>
            <person name="de Mattos Luiz.A.T."/>
            <person name="Zimmer P.D."/>
            <person name="Malone G."/>
            <person name="Dellagostin O."/>
            <person name="de Oliveira A.C."/>
            <person name="Bevan M."/>
            <person name="Bancroft I."/>
            <person name="Minx P."/>
            <person name="Cordum H."/>
            <person name="Wilson R."/>
            <person name="Cheng Z."/>
            <person name="Jin W."/>
            <person name="Jiang J."/>
            <person name="Leong S.A."/>
            <person name="Iwama H."/>
            <person name="Gojobori T."/>
            <person name="Itoh T."/>
            <person name="Niimura Y."/>
            <person name="Fujii Y."/>
            <person name="Habara T."/>
            <person name="Sakai H."/>
            <person name="Sato Y."/>
            <person name="Wilson G."/>
            <person name="Kumar K."/>
            <person name="McCouch S."/>
            <person name="Juretic N."/>
            <person name="Hoen D."/>
            <person name="Wright S."/>
            <person name="Bruskiewich R."/>
            <person name="Bureau T."/>
            <person name="Miyao A."/>
            <person name="Hirochika H."/>
            <person name="Nishikawa T."/>
            <person name="Kadowaki K."/>
            <person name="Sugiura M."/>
            <person name="Burr B."/>
            <person name="Sasaki T."/>
        </authorList>
    </citation>
    <scope>NUCLEOTIDE SEQUENCE [LARGE SCALE GENOMIC DNA]</scope>
    <source>
        <strain evidence="3">cv. Nipponbare</strain>
    </source>
</reference>
<reference evidence="1" key="1">
    <citation type="submission" date="2001-08" db="EMBL/GenBank/DDBJ databases">
        <title>Oryza sativa nipponbare(GA3) genomic DNA, chromosome 2, BAC clone:OJ1767_D02.</title>
        <authorList>
            <person name="Sasaki T."/>
            <person name="Matsumoto T."/>
            <person name="Yamamoto K."/>
        </authorList>
    </citation>
    <scope>NUCLEOTIDE SEQUENCE</scope>
</reference>
<accession>A0A0P0VPX5</accession>
<protein>
    <submittedName>
        <fullName evidence="2">Uncharacterized protein</fullName>
    </submittedName>
</protein>
<organism evidence="2 3">
    <name type="scientific">Oryza sativa subsp. japonica</name>
    <name type="common">Rice</name>
    <dbReference type="NCBI Taxonomy" id="39947"/>
    <lineage>
        <taxon>Eukaryota</taxon>
        <taxon>Viridiplantae</taxon>
        <taxon>Streptophyta</taxon>
        <taxon>Embryophyta</taxon>
        <taxon>Tracheophyta</taxon>
        <taxon>Spermatophyta</taxon>
        <taxon>Magnoliopsida</taxon>
        <taxon>Liliopsida</taxon>
        <taxon>Poales</taxon>
        <taxon>Poaceae</taxon>
        <taxon>BOP clade</taxon>
        <taxon>Oryzoideae</taxon>
        <taxon>Oryzeae</taxon>
        <taxon>Oryzinae</taxon>
        <taxon>Oryza</taxon>
        <taxon>Oryza sativa</taxon>
    </lineage>
</organism>
<evidence type="ECO:0000313" key="3">
    <source>
        <dbReference type="Proteomes" id="UP000000763"/>
    </source>
</evidence>
<dbReference type="AlphaFoldDB" id="A0A0P0VPX5"/>
<name>A0A0P0VPX5_ORYSJ</name>
<proteinExistence type="predicted"/>
<evidence type="ECO:0000313" key="1">
    <source>
        <dbReference type="EMBL" id="BAD16925.1"/>
    </source>
</evidence>
<sequence>MAFTEIAILKSSYIVHNLMSEHFTTWYCPIWFKDRCHFVCFLSTGYDGFKHTPPYPLNLLIVCRNQQPHGTSPPGLPLGDKIQQLQATHPLQLPTSSFL</sequence>
<dbReference type="EMBL" id="AP005287">
    <property type="protein sequence ID" value="BAD17330.1"/>
    <property type="molecule type" value="Genomic_DNA"/>
</dbReference>
<reference evidence="2" key="2">
    <citation type="submission" date="2002-05" db="EMBL/GenBank/DDBJ databases">
        <title>Oryza sativa nipponbare(GA3) genomic DNA, chromosome 2, BAC clone:OJ1004_A11.</title>
        <authorList>
            <person name="Sasaki T."/>
            <person name="Matsumoto T."/>
            <person name="Katayose Y."/>
        </authorList>
    </citation>
    <scope>NUCLEOTIDE SEQUENCE</scope>
</reference>
<dbReference type="EMBL" id="AP004125">
    <property type="protein sequence ID" value="BAD16925.1"/>
    <property type="molecule type" value="Genomic_DNA"/>
</dbReference>
<evidence type="ECO:0000313" key="2">
    <source>
        <dbReference type="EMBL" id="BAD17330.1"/>
    </source>
</evidence>
<reference evidence="3" key="4">
    <citation type="journal article" date="2008" name="Nucleic Acids Res.">
        <title>The rice annotation project database (RAP-DB): 2008 update.</title>
        <authorList>
            <consortium name="The rice annotation project (RAP)"/>
        </authorList>
    </citation>
    <scope>GENOME REANNOTATION</scope>
    <source>
        <strain evidence="3">cv. Nipponbare</strain>
    </source>
</reference>
<gene>
    <name evidence="2" type="ORF">OJ1004_A11.33</name>
    <name evidence="1" type="ORF">OJ1767_D02.4</name>
</gene>